<evidence type="ECO:0000313" key="1">
    <source>
        <dbReference type="EMBL" id="MBA0633230.1"/>
    </source>
</evidence>
<sequence length="82" mass="9217">MLTFGLYRSPTTSHSVIQALSKALELSLAITYLTRMGLKNDAQTYAMVITYLLNDDNVIRALCRVGKVSLAVRYLTRMGFKK</sequence>
<dbReference type="Proteomes" id="UP000593561">
    <property type="component" value="Unassembled WGS sequence"/>
</dbReference>
<gene>
    <name evidence="1" type="ORF">Godav_001853</name>
</gene>
<protein>
    <recommendedName>
        <fullName evidence="3">Pentatricopeptide repeat-containing protein</fullName>
    </recommendedName>
</protein>
<evidence type="ECO:0008006" key="3">
    <source>
        <dbReference type="Google" id="ProtNLM"/>
    </source>
</evidence>
<name>A0A7J8T5A7_GOSDV</name>
<keyword evidence="2" id="KW-1185">Reference proteome</keyword>
<evidence type="ECO:0000313" key="2">
    <source>
        <dbReference type="Proteomes" id="UP000593561"/>
    </source>
</evidence>
<reference evidence="1 2" key="1">
    <citation type="journal article" date="2019" name="Genome Biol. Evol.">
        <title>Insights into the evolution of the New World diploid cottons (Gossypium, subgenus Houzingenia) based on genome sequencing.</title>
        <authorList>
            <person name="Grover C.E."/>
            <person name="Arick M.A. 2nd"/>
            <person name="Thrash A."/>
            <person name="Conover J.L."/>
            <person name="Sanders W.S."/>
            <person name="Peterson D.G."/>
            <person name="Frelichowski J.E."/>
            <person name="Scheffler J.A."/>
            <person name="Scheffler B.E."/>
            <person name="Wendel J.F."/>
        </authorList>
    </citation>
    <scope>NUCLEOTIDE SEQUENCE [LARGE SCALE GENOMIC DNA]</scope>
    <source>
        <strain evidence="1">27</strain>
        <tissue evidence="1">Leaf</tissue>
    </source>
</reference>
<comment type="caution">
    <text evidence="1">The sequence shown here is derived from an EMBL/GenBank/DDBJ whole genome shotgun (WGS) entry which is preliminary data.</text>
</comment>
<organism evidence="1 2">
    <name type="scientific">Gossypium davidsonii</name>
    <name type="common">Davidson's cotton</name>
    <name type="synonym">Gossypium klotzschianum subsp. davidsonii</name>
    <dbReference type="NCBI Taxonomy" id="34287"/>
    <lineage>
        <taxon>Eukaryota</taxon>
        <taxon>Viridiplantae</taxon>
        <taxon>Streptophyta</taxon>
        <taxon>Embryophyta</taxon>
        <taxon>Tracheophyta</taxon>
        <taxon>Spermatophyta</taxon>
        <taxon>Magnoliopsida</taxon>
        <taxon>eudicotyledons</taxon>
        <taxon>Gunneridae</taxon>
        <taxon>Pentapetalae</taxon>
        <taxon>rosids</taxon>
        <taxon>malvids</taxon>
        <taxon>Malvales</taxon>
        <taxon>Malvaceae</taxon>
        <taxon>Malvoideae</taxon>
        <taxon>Gossypium</taxon>
    </lineage>
</organism>
<dbReference type="AlphaFoldDB" id="A0A7J8T5A7"/>
<proteinExistence type="predicted"/>
<accession>A0A7J8T5A7</accession>
<dbReference type="EMBL" id="JABFAC010000013">
    <property type="protein sequence ID" value="MBA0633230.1"/>
    <property type="molecule type" value="Genomic_DNA"/>
</dbReference>